<evidence type="ECO:0000313" key="1">
    <source>
        <dbReference type="EMBL" id="OGF55781.1"/>
    </source>
</evidence>
<comment type="caution">
    <text evidence="1">The sequence shown here is derived from an EMBL/GenBank/DDBJ whole genome shotgun (WGS) entry which is preliminary data.</text>
</comment>
<dbReference type="InterPro" id="IPR008962">
    <property type="entry name" value="PapD-like_sf"/>
</dbReference>
<reference evidence="1 2" key="1">
    <citation type="journal article" date="2016" name="Nat. Commun.">
        <title>Thousands of microbial genomes shed light on interconnected biogeochemical processes in an aquifer system.</title>
        <authorList>
            <person name="Anantharaman K."/>
            <person name="Brown C.T."/>
            <person name="Hug L.A."/>
            <person name="Sharon I."/>
            <person name="Castelle C.J."/>
            <person name="Probst A.J."/>
            <person name="Thomas B.C."/>
            <person name="Singh A."/>
            <person name="Wilkins M.J."/>
            <person name="Karaoz U."/>
            <person name="Brodie E.L."/>
            <person name="Williams K.H."/>
            <person name="Hubbard S.S."/>
            <person name="Banfield J.F."/>
        </authorList>
    </citation>
    <scope>NUCLEOTIDE SEQUENCE [LARGE SCALE GENOMIC DNA]</scope>
    <source>
        <strain evidence="2">RBG_16_55_9</strain>
    </source>
</reference>
<dbReference type="STRING" id="1817864.A2Z21_03865"/>
<dbReference type="SUPFAM" id="SSF49354">
    <property type="entry name" value="PapD-like"/>
    <property type="match status" value="1"/>
</dbReference>
<protein>
    <recommendedName>
        <fullName evidence="3">Pili assembly chaperone N-terminal domain-containing protein</fullName>
    </recommendedName>
</protein>
<evidence type="ECO:0008006" key="3">
    <source>
        <dbReference type="Google" id="ProtNLM"/>
    </source>
</evidence>
<dbReference type="Proteomes" id="UP000179157">
    <property type="component" value="Unassembled WGS sequence"/>
</dbReference>
<accession>A0A1F5UYM9</accession>
<dbReference type="AlphaFoldDB" id="A0A1F5UYM9"/>
<dbReference type="EMBL" id="MFGX01000048">
    <property type="protein sequence ID" value="OGF55781.1"/>
    <property type="molecule type" value="Genomic_DNA"/>
</dbReference>
<sequence>MKRFKLWLFALTLIGIGLTGMLSFGKFVAFPLTIVLKMGSDETQTGVFFVVNSGDDPEEITVTLADWQLELDGSIRFLDAGSLTRSLAPTTEFSPVSFRLAPQQRQQVNFTVRIPPGGQPGDRWAIFLVEGSDVEPVSGTTGEVQTQVGVRVRYGVKVFQSDPVAIKNGRITSLQLLSARPLDLVVTFLNTGTAALRDVTGRVEIRDERGETVRTLAMEEFTVLPDAEREVEVKGAEGDSLATGHYVALVIMDFGGDFLVAAELPFQVE</sequence>
<proteinExistence type="predicted"/>
<organism evidence="1 2">
    <name type="scientific">Fraserbacteria sp. (strain RBG_16_55_9)</name>
    <dbReference type="NCBI Taxonomy" id="1817864"/>
    <lineage>
        <taxon>Bacteria</taxon>
        <taxon>Candidatus Fraseribacteriota</taxon>
    </lineage>
</organism>
<name>A0A1F5UYM9_FRAXR</name>
<evidence type="ECO:0000313" key="2">
    <source>
        <dbReference type="Proteomes" id="UP000179157"/>
    </source>
</evidence>
<gene>
    <name evidence="1" type="ORF">A2Z21_03865</name>
</gene>